<reference evidence="2 3" key="2">
    <citation type="journal article" date="2017" name="Nature">
        <title>The Apostasia genome and the evolution of orchids.</title>
        <authorList>
            <person name="Zhang G.Q."/>
            <person name="Liu K.W."/>
            <person name="Li Z."/>
            <person name="Lohaus R."/>
            <person name="Hsiao Y.Y."/>
            <person name="Niu S.C."/>
            <person name="Wang J.Y."/>
            <person name="Lin Y.C."/>
            <person name="Xu Q."/>
            <person name="Chen L.J."/>
            <person name="Yoshida K."/>
            <person name="Fujiwara S."/>
            <person name="Wang Z.W."/>
            <person name="Zhang Y.Q."/>
            <person name="Mitsuda N."/>
            <person name="Wang M."/>
            <person name="Liu G.H."/>
            <person name="Pecoraro L."/>
            <person name="Huang H.X."/>
            <person name="Xiao X.J."/>
            <person name="Lin M."/>
            <person name="Wu X.Y."/>
            <person name="Wu W.L."/>
            <person name="Chen Y.Y."/>
            <person name="Chang S.B."/>
            <person name="Sakamoto S."/>
            <person name="Ohme-Takagi M."/>
            <person name="Yagi M."/>
            <person name="Zeng S.J."/>
            <person name="Shen C.Y."/>
            <person name="Yeh C.M."/>
            <person name="Luo Y.B."/>
            <person name="Tsai W.C."/>
            <person name="Van de Peer Y."/>
            <person name="Liu Z.J."/>
        </authorList>
    </citation>
    <scope>NUCLEOTIDE SEQUENCE [LARGE SCALE GENOMIC DNA]</scope>
    <source>
        <tissue evidence="2">The whole plant</tissue>
    </source>
</reference>
<proteinExistence type="predicted"/>
<dbReference type="PANTHER" id="PTHR31513">
    <property type="entry name" value="EPHRIN TYPE-B RECEPTOR"/>
    <property type="match status" value="1"/>
</dbReference>
<evidence type="ECO:0000313" key="2">
    <source>
        <dbReference type="EMBL" id="PKU82679.1"/>
    </source>
</evidence>
<accession>A0A2I0X436</accession>
<keyword evidence="3" id="KW-1185">Reference proteome</keyword>
<name>A0A2I0X436_9ASPA</name>
<dbReference type="Proteomes" id="UP000233837">
    <property type="component" value="Unassembled WGS sequence"/>
</dbReference>
<sequence length="759" mass="81239">MEHGRGEIAGFEQDLRRVCREVMRTTPNQRDLGMIRGSSGFTVSLLTKWMVHDISLWVGHGSKAAEEKRFFDYHLAPFYRIEQLVLATVPVSKNAMAPSIVTDQNMKLLFEIQKKVDTLHANYSGSMVSLADICLKPLADDCATQSVLQHFSSEETCRSAFQAPLDPGTVLGGFSGSNYSDASAFIITYPVNNEAGDTGNQNGKAVAWERAFIRLTRRPALAISLCSSLALVAPEELVPLVEPQNLTLSFSSESSIQDELERESSADVVTILVSYLVMFAYISFAVGDSPQWPSFLVTSKVGRVLDARRMQVQLVRGQIRLLDGGSICFGLSDYPVSEFELVAEELLISDSIIKACIFLEKSFFSAAVESLCLISTVYGAFRMYVKMLLMWDSKIQIDDGGNHDVGASMLEARNLIVLRQNSVISSNGDLGVYGQGLLKLSGSGDVIEAQRLFLSLFYNIEVGPGSLLQAPVDNEIGSSSAAQAHCESQTCPKELLMPPDDCHVNNSLSLTLQICRVEDLTVHGLVRGTIIHIHRARTVVIHTDGEISGTGLGCKEGIGKGKYLKHGAGGGAGHGGKGGSGYSNGTRIEGGQAYGDADLPCELGSGSGGSNGFNENGAAGGGMIVMGSMKWPLSRLDIHGLLKADGQSYATTNYNGSVMRGFGGGSGGTILLFLQTLVLEKSSSLSVAGGNGGPSGGGGGGGGRIHFDWSNMATGDEYVQFAFVNVEGQVIVVVIWARREQLLERSVPKVFMALSAMYV</sequence>
<dbReference type="PANTHER" id="PTHR31513:SF2">
    <property type="entry name" value="MRAZ"/>
    <property type="match status" value="1"/>
</dbReference>
<protein>
    <recommendedName>
        <fullName evidence="1">NPC1 middle luminal domain-containing protein</fullName>
    </recommendedName>
</protein>
<evidence type="ECO:0000313" key="3">
    <source>
        <dbReference type="Proteomes" id="UP000233837"/>
    </source>
</evidence>
<dbReference type="InterPro" id="IPR053956">
    <property type="entry name" value="NPC1_MLD"/>
</dbReference>
<reference evidence="2 3" key="1">
    <citation type="journal article" date="2016" name="Sci. Rep.">
        <title>The Dendrobium catenatum Lindl. genome sequence provides insights into polysaccharide synthase, floral development and adaptive evolution.</title>
        <authorList>
            <person name="Zhang G.Q."/>
            <person name="Xu Q."/>
            <person name="Bian C."/>
            <person name="Tsai W.C."/>
            <person name="Yeh C.M."/>
            <person name="Liu K.W."/>
            <person name="Yoshida K."/>
            <person name="Zhang L.S."/>
            <person name="Chang S.B."/>
            <person name="Chen F."/>
            <person name="Shi Y."/>
            <person name="Su Y.Y."/>
            <person name="Zhang Y.Q."/>
            <person name="Chen L.J."/>
            <person name="Yin Y."/>
            <person name="Lin M."/>
            <person name="Huang H."/>
            <person name="Deng H."/>
            <person name="Wang Z.W."/>
            <person name="Zhu S.L."/>
            <person name="Zhao X."/>
            <person name="Deng C."/>
            <person name="Niu S.C."/>
            <person name="Huang J."/>
            <person name="Wang M."/>
            <person name="Liu G.H."/>
            <person name="Yang H.J."/>
            <person name="Xiao X.J."/>
            <person name="Hsiao Y.Y."/>
            <person name="Wu W.L."/>
            <person name="Chen Y.Y."/>
            <person name="Mitsuda N."/>
            <person name="Ohme-Takagi M."/>
            <person name="Luo Y.B."/>
            <person name="Van de Peer Y."/>
            <person name="Liu Z.J."/>
        </authorList>
    </citation>
    <scope>NUCLEOTIDE SEQUENCE [LARGE SCALE GENOMIC DNA]</scope>
    <source>
        <tissue evidence="2">The whole plant</tissue>
    </source>
</reference>
<organism evidence="2 3">
    <name type="scientific">Dendrobium catenatum</name>
    <dbReference type="NCBI Taxonomy" id="906689"/>
    <lineage>
        <taxon>Eukaryota</taxon>
        <taxon>Viridiplantae</taxon>
        <taxon>Streptophyta</taxon>
        <taxon>Embryophyta</taxon>
        <taxon>Tracheophyta</taxon>
        <taxon>Spermatophyta</taxon>
        <taxon>Magnoliopsida</taxon>
        <taxon>Liliopsida</taxon>
        <taxon>Asparagales</taxon>
        <taxon>Orchidaceae</taxon>
        <taxon>Epidendroideae</taxon>
        <taxon>Malaxideae</taxon>
        <taxon>Dendrobiinae</taxon>
        <taxon>Dendrobium</taxon>
    </lineage>
</organism>
<dbReference type="STRING" id="906689.A0A2I0X436"/>
<feature type="domain" description="NPC1 middle luminal" evidence="1">
    <location>
        <begin position="68"/>
        <end position="154"/>
    </location>
</feature>
<dbReference type="AlphaFoldDB" id="A0A2I0X436"/>
<gene>
    <name evidence="2" type="ORF">MA16_Dca021955</name>
</gene>
<dbReference type="EMBL" id="KZ502169">
    <property type="protein sequence ID" value="PKU82679.1"/>
    <property type="molecule type" value="Genomic_DNA"/>
</dbReference>
<evidence type="ECO:0000259" key="1">
    <source>
        <dbReference type="Pfam" id="PF22314"/>
    </source>
</evidence>
<dbReference type="Pfam" id="PF22314">
    <property type="entry name" value="NPC1_MLD"/>
    <property type="match status" value="1"/>
</dbReference>